<evidence type="ECO:0000256" key="2">
    <source>
        <dbReference type="SAM" id="SignalP"/>
    </source>
</evidence>
<name>A0ABQ9MTF5_HEVBR</name>
<evidence type="ECO:0000313" key="4">
    <source>
        <dbReference type="Proteomes" id="UP001174677"/>
    </source>
</evidence>
<evidence type="ECO:0000313" key="3">
    <source>
        <dbReference type="EMBL" id="KAJ9182139.1"/>
    </source>
</evidence>
<gene>
    <name evidence="3" type="ORF">P3X46_006165</name>
</gene>
<feature type="region of interest" description="Disordered" evidence="1">
    <location>
        <begin position="121"/>
        <end position="154"/>
    </location>
</feature>
<evidence type="ECO:0000256" key="1">
    <source>
        <dbReference type="SAM" id="MobiDB-lite"/>
    </source>
</evidence>
<organism evidence="3 4">
    <name type="scientific">Hevea brasiliensis</name>
    <name type="common">Para rubber tree</name>
    <name type="synonym">Siphonia brasiliensis</name>
    <dbReference type="NCBI Taxonomy" id="3981"/>
    <lineage>
        <taxon>Eukaryota</taxon>
        <taxon>Viridiplantae</taxon>
        <taxon>Streptophyta</taxon>
        <taxon>Embryophyta</taxon>
        <taxon>Tracheophyta</taxon>
        <taxon>Spermatophyta</taxon>
        <taxon>Magnoliopsida</taxon>
        <taxon>eudicotyledons</taxon>
        <taxon>Gunneridae</taxon>
        <taxon>Pentapetalae</taxon>
        <taxon>rosids</taxon>
        <taxon>fabids</taxon>
        <taxon>Malpighiales</taxon>
        <taxon>Euphorbiaceae</taxon>
        <taxon>Crotonoideae</taxon>
        <taxon>Micrandreae</taxon>
        <taxon>Hevea</taxon>
    </lineage>
</organism>
<dbReference type="EMBL" id="JARPOI010000004">
    <property type="protein sequence ID" value="KAJ9182139.1"/>
    <property type="molecule type" value="Genomic_DNA"/>
</dbReference>
<feature type="signal peptide" evidence="2">
    <location>
        <begin position="1"/>
        <end position="23"/>
    </location>
</feature>
<comment type="caution">
    <text evidence="3">The sequence shown here is derived from an EMBL/GenBank/DDBJ whole genome shotgun (WGS) entry which is preliminary data.</text>
</comment>
<reference evidence="3" key="1">
    <citation type="journal article" date="2023" name="Plant Biotechnol. J.">
        <title>Chromosome-level wild Hevea brasiliensis genome provides new tools for genomic-assisted breeding and valuable loci to elevate rubber yield.</title>
        <authorList>
            <person name="Cheng H."/>
            <person name="Song X."/>
            <person name="Hu Y."/>
            <person name="Wu T."/>
            <person name="Yang Q."/>
            <person name="An Z."/>
            <person name="Feng S."/>
            <person name="Deng Z."/>
            <person name="Wu W."/>
            <person name="Zeng X."/>
            <person name="Tu M."/>
            <person name="Wang X."/>
            <person name="Huang H."/>
        </authorList>
    </citation>
    <scope>NUCLEOTIDE SEQUENCE</scope>
    <source>
        <strain evidence="3">MT/VB/25A 57/8</strain>
    </source>
</reference>
<proteinExistence type="predicted"/>
<protein>
    <submittedName>
        <fullName evidence="3">Uncharacterized protein</fullName>
    </submittedName>
</protein>
<feature type="chain" id="PRO_5046385245" evidence="2">
    <location>
        <begin position="24"/>
        <end position="183"/>
    </location>
</feature>
<dbReference type="Proteomes" id="UP001174677">
    <property type="component" value="Chromosome 4"/>
</dbReference>
<feature type="compositionally biased region" description="Polar residues" evidence="1">
    <location>
        <begin position="122"/>
        <end position="146"/>
    </location>
</feature>
<accession>A0ABQ9MTF5</accession>
<sequence>MGLRKLVPLRLVWVFAFVVCVLAPTIESQIQGCSIQGFDMGLCLNQRNRSFSNDILAPLPIVFPPNGPNEPTQPSLPPNGVPVSLPYGIQVPLKSTGNNNFAATQPSSAIADVLVSPPQEIPASSNTASAAIQPHSTSSENASPKSTLYKENETSKGRDKAKIMLFHSLLIFSLAFHCCVILA</sequence>
<keyword evidence="4" id="KW-1185">Reference proteome</keyword>
<keyword evidence="2" id="KW-0732">Signal</keyword>